<dbReference type="STRING" id="137246.A0A401STY2"/>
<dbReference type="Proteomes" id="UP000287033">
    <property type="component" value="Unassembled WGS sequence"/>
</dbReference>
<dbReference type="GO" id="GO:0006355">
    <property type="term" value="P:regulation of DNA-templated transcription"/>
    <property type="evidence" value="ECO:0007669"/>
    <property type="project" value="InterPro"/>
</dbReference>
<dbReference type="EMBL" id="BEZZ01000548">
    <property type="protein sequence ID" value="GCC33859.1"/>
    <property type="molecule type" value="Genomic_DNA"/>
</dbReference>
<evidence type="ECO:0000256" key="2">
    <source>
        <dbReference type="ARBA" id="ARBA00023054"/>
    </source>
</evidence>
<feature type="compositionally biased region" description="Basic and acidic residues" evidence="4">
    <location>
        <begin position="323"/>
        <end position="357"/>
    </location>
</feature>
<feature type="compositionally biased region" description="Polar residues" evidence="4">
    <location>
        <begin position="399"/>
        <end position="413"/>
    </location>
</feature>
<protein>
    <submittedName>
        <fullName evidence="5">Uncharacterized protein</fullName>
    </submittedName>
</protein>
<feature type="compositionally biased region" description="Basic and acidic residues" evidence="4">
    <location>
        <begin position="364"/>
        <end position="398"/>
    </location>
</feature>
<organism evidence="5 6">
    <name type="scientific">Chiloscyllium punctatum</name>
    <name type="common">Brownbanded bambooshark</name>
    <name type="synonym">Hemiscyllium punctatum</name>
    <dbReference type="NCBI Taxonomy" id="137246"/>
    <lineage>
        <taxon>Eukaryota</taxon>
        <taxon>Metazoa</taxon>
        <taxon>Chordata</taxon>
        <taxon>Craniata</taxon>
        <taxon>Vertebrata</taxon>
        <taxon>Chondrichthyes</taxon>
        <taxon>Elasmobranchii</taxon>
        <taxon>Galeomorphii</taxon>
        <taxon>Galeoidea</taxon>
        <taxon>Orectolobiformes</taxon>
        <taxon>Hemiscylliidae</taxon>
        <taxon>Chiloscyllium</taxon>
    </lineage>
</organism>
<dbReference type="OrthoDB" id="9943768at2759"/>
<feature type="region of interest" description="Disordered" evidence="4">
    <location>
        <begin position="458"/>
        <end position="488"/>
    </location>
</feature>
<sequence>MGRMSIPERVTPGYRESLSHRLMFSGRVYPANTGREPGARNIHGDLEDKYMDAVQSIDLLETEKTLLVYEVERLRDILESTEEELAELQRKHTQMHKELETEKVAKHLLQQKITCMQEQLEERQESHGTEIIAIENTDKNIQSNLQHKDAKKMEFKSDKMRKHCVEKLQGSAVTLQDIEFKLLVDDDFETKSNKQQSMKIIEDISNGNDQEGIMNIFIQQGADDTHVEESNDLVQDSEKALEGYRSETLEQLELLSKEKDPEYQDSNDCKEKEQNKLIVEVSEVTSGEAVHKGKINEEKSEGNEDRTKEEISNEGFLSNGMEGGERKQFAYEAQSQREEKELDNEHLVKNEEIDRGLHLSVNKVNEREDSRTREEQGIKEEVNARESLTQKDNKDRSETNSNLDMRKQQTVTDGQVHGDGEETQNGGGAEQNTGGKEKGAFEMLEQLFKKVVIRQKSLSDSERQMNKENYIDSPKDEISGERGDEIKEQDEEYVLAKQAQYRGNENKGRESISVEIEEETNELCRKELANGGHELLIPERKEAMTELIDEAAQLVTDLSNEEIHNSVESTISEQKMETYSQESKTKNEQDPENTTTSDDVELRNLNASESIKRHLKHSDTCLVS</sequence>
<keyword evidence="6" id="KW-1185">Reference proteome</keyword>
<proteinExistence type="inferred from homology"/>
<comment type="caution">
    <text evidence="5">The sequence shown here is derived from an EMBL/GenBank/DDBJ whole genome shotgun (WGS) entry which is preliminary data.</text>
</comment>
<dbReference type="InterPro" id="IPR019139">
    <property type="entry name" value="LRRFIP1/2"/>
</dbReference>
<evidence type="ECO:0000313" key="5">
    <source>
        <dbReference type="EMBL" id="GCC33859.1"/>
    </source>
</evidence>
<evidence type="ECO:0000256" key="3">
    <source>
        <dbReference type="SAM" id="Coils"/>
    </source>
</evidence>
<dbReference type="Pfam" id="PF09738">
    <property type="entry name" value="LRRFIP"/>
    <property type="match status" value="1"/>
</dbReference>
<dbReference type="AlphaFoldDB" id="A0A401STY2"/>
<feature type="compositionally biased region" description="Polar residues" evidence="4">
    <location>
        <begin position="566"/>
        <end position="582"/>
    </location>
</feature>
<keyword evidence="2 3" id="KW-0175">Coiled coil</keyword>
<dbReference type="Gene3D" id="1.20.5.4090">
    <property type="match status" value="1"/>
</dbReference>
<accession>A0A401STY2</accession>
<evidence type="ECO:0000313" key="6">
    <source>
        <dbReference type="Proteomes" id="UP000287033"/>
    </source>
</evidence>
<dbReference type="OMA" id="TESTNCK"/>
<feature type="coiled-coil region" evidence="3">
    <location>
        <begin position="71"/>
        <end position="105"/>
    </location>
</feature>
<comment type="similarity">
    <text evidence="1">Belongs to the LRRFIP family.</text>
</comment>
<evidence type="ECO:0000256" key="4">
    <source>
        <dbReference type="SAM" id="MobiDB-lite"/>
    </source>
</evidence>
<feature type="compositionally biased region" description="Basic and acidic residues" evidence="4">
    <location>
        <begin position="458"/>
        <end position="486"/>
    </location>
</feature>
<name>A0A401STY2_CHIPU</name>
<feature type="compositionally biased region" description="Basic and acidic residues" evidence="4">
    <location>
        <begin position="289"/>
        <end position="311"/>
    </location>
</feature>
<feature type="region of interest" description="Disordered" evidence="4">
    <location>
        <begin position="286"/>
        <end position="441"/>
    </location>
</feature>
<reference evidence="5 6" key="1">
    <citation type="journal article" date="2018" name="Nat. Ecol. Evol.">
        <title>Shark genomes provide insights into elasmobranch evolution and the origin of vertebrates.</title>
        <authorList>
            <person name="Hara Y"/>
            <person name="Yamaguchi K"/>
            <person name="Onimaru K"/>
            <person name="Kadota M"/>
            <person name="Koyanagi M"/>
            <person name="Keeley SD"/>
            <person name="Tatsumi K"/>
            <person name="Tanaka K"/>
            <person name="Motone F"/>
            <person name="Kageyama Y"/>
            <person name="Nozu R"/>
            <person name="Adachi N"/>
            <person name="Nishimura O"/>
            <person name="Nakagawa R"/>
            <person name="Tanegashima C"/>
            <person name="Kiyatake I"/>
            <person name="Matsumoto R"/>
            <person name="Murakumo K"/>
            <person name="Nishida K"/>
            <person name="Terakita A"/>
            <person name="Kuratani S"/>
            <person name="Sato K"/>
            <person name="Hyodo S Kuraku.S."/>
        </authorList>
    </citation>
    <scope>NUCLEOTIDE SEQUENCE [LARGE SCALE GENOMIC DNA]</scope>
</reference>
<feature type="region of interest" description="Disordered" evidence="4">
    <location>
        <begin position="559"/>
        <end position="605"/>
    </location>
</feature>
<evidence type="ECO:0000256" key="1">
    <source>
        <dbReference type="ARBA" id="ARBA00008275"/>
    </source>
</evidence>
<gene>
    <name evidence="5" type="ORF">chiPu_0012330</name>
</gene>